<dbReference type="EMBL" id="ABXB03000001">
    <property type="protein sequence ID" value="EFA23642.1"/>
    <property type="molecule type" value="Genomic_DNA"/>
</dbReference>
<comment type="caution">
    <text evidence="2">The sequence shown here is derived from an EMBL/GenBank/DDBJ whole genome shotgun (WGS) entry which is preliminary data.</text>
</comment>
<dbReference type="STRING" id="561180.BIFGAL_02747"/>
<dbReference type="EMBL" id="JGYW01000005">
    <property type="protein sequence ID" value="KFI58703.1"/>
    <property type="molecule type" value="Genomic_DNA"/>
</dbReference>
<keyword evidence="5" id="KW-1185">Reference proteome</keyword>
<dbReference type="Proteomes" id="UP000003656">
    <property type="component" value="Unassembled WGS sequence"/>
</dbReference>
<gene>
    <name evidence="3" type="ORF">BGLCM_0996</name>
    <name evidence="2" type="ORF">BIFGAL_02747</name>
</gene>
<feature type="transmembrane region" description="Helical" evidence="1">
    <location>
        <begin position="28"/>
        <end position="48"/>
    </location>
</feature>
<evidence type="ECO:0000256" key="1">
    <source>
        <dbReference type="SAM" id="Phobius"/>
    </source>
</evidence>
<organism evidence="2 4">
    <name type="scientific">Bifidobacterium gallicum DSM 20093 = LMG 11596</name>
    <dbReference type="NCBI Taxonomy" id="561180"/>
    <lineage>
        <taxon>Bacteria</taxon>
        <taxon>Bacillati</taxon>
        <taxon>Actinomycetota</taxon>
        <taxon>Actinomycetes</taxon>
        <taxon>Bifidobacteriales</taxon>
        <taxon>Bifidobacteriaceae</taxon>
        <taxon>Bifidobacterium</taxon>
    </lineage>
</organism>
<sequence length="56" mass="5835">MNHAHSSVPQAAHVNVHVRPATKIHPGLLAAVIGATILSLAALFHAVLEVDVNVEP</sequence>
<dbReference type="RefSeq" id="WP_006294154.1">
    <property type="nucleotide sequence ID" value="NZ_ABXB03000001.1"/>
</dbReference>
<evidence type="ECO:0000313" key="2">
    <source>
        <dbReference type="EMBL" id="EFA23642.1"/>
    </source>
</evidence>
<evidence type="ECO:0000313" key="3">
    <source>
        <dbReference type="EMBL" id="KFI58703.1"/>
    </source>
</evidence>
<keyword evidence="1" id="KW-0812">Transmembrane</keyword>
<reference evidence="2 4" key="1">
    <citation type="submission" date="2009-11" db="EMBL/GenBank/DDBJ databases">
        <authorList>
            <person name="Weinstock G."/>
            <person name="Sodergren E."/>
            <person name="Clifton S."/>
            <person name="Fulton L."/>
            <person name="Fulton B."/>
            <person name="Courtney L."/>
            <person name="Fronick C."/>
            <person name="Harrison M."/>
            <person name="Strong C."/>
            <person name="Farmer C."/>
            <person name="Delahaunty K."/>
            <person name="Markovic C."/>
            <person name="Hall O."/>
            <person name="Minx P."/>
            <person name="Tomlinson C."/>
            <person name="Mitreva M."/>
            <person name="Nelson J."/>
            <person name="Hou S."/>
            <person name="Wollam A."/>
            <person name="Pepin K.H."/>
            <person name="Johnson M."/>
            <person name="Bhonagiri V."/>
            <person name="Nash W.E."/>
            <person name="Warren W."/>
            <person name="Chinwalla A."/>
            <person name="Mardis E.R."/>
            <person name="Wilson R.K."/>
        </authorList>
    </citation>
    <scope>NUCLEOTIDE SEQUENCE [LARGE SCALE GENOMIC DNA]</scope>
    <source>
        <strain evidence="2 4">DSM 20093</strain>
    </source>
</reference>
<evidence type="ECO:0000313" key="5">
    <source>
        <dbReference type="Proteomes" id="UP000029074"/>
    </source>
</evidence>
<protein>
    <submittedName>
        <fullName evidence="2">Uncharacterized protein</fullName>
    </submittedName>
</protein>
<dbReference type="AlphaFoldDB" id="D1NSJ0"/>
<proteinExistence type="predicted"/>
<accession>D1NSJ0</accession>
<dbReference type="Proteomes" id="UP000029074">
    <property type="component" value="Unassembled WGS sequence"/>
</dbReference>
<reference evidence="3 5" key="2">
    <citation type="submission" date="2014-03" db="EMBL/GenBank/DDBJ databases">
        <title>Genomics of Bifidobacteria.</title>
        <authorList>
            <person name="Ventura M."/>
            <person name="Milani C."/>
            <person name="Lugli G.A."/>
        </authorList>
    </citation>
    <scope>NUCLEOTIDE SEQUENCE [LARGE SCALE GENOMIC DNA]</scope>
    <source>
        <strain evidence="3 5">LMG 11596</strain>
    </source>
</reference>
<keyword evidence="1" id="KW-1133">Transmembrane helix</keyword>
<evidence type="ECO:0000313" key="4">
    <source>
        <dbReference type="Proteomes" id="UP000003656"/>
    </source>
</evidence>
<name>D1NSJ0_9BIFI</name>
<keyword evidence="1" id="KW-0472">Membrane</keyword>